<name>A0AAD7H2H8_MYCRO</name>
<reference evidence="1" key="1">
    <citation type="submission" date="2023-03" db="EMBL/GenBank/DDBJ databases">
        <title>Massive genome expansion in bonnet fungi (Mycena s.s.) driven by repeated elements and novel gene families across ecological guilds.</title>
        <authorList>
            <consortium name="Lawrence Berkeley National Laboratory"/>
            <person name="Harder C.B."/>
            <person name="Miyauchi S."/>
            <person name="Viragh M."/>
            <person name="Kuo A."/>
            <person name="Thoen E."/>
            <person name="Andreopoulos B."/>
            <person name="Lu D."/>
            <person name="Skrede I."/>
            <person name="Drula E."/>
            <person name="Henrissat B."/>
            <person name="Morin E."/>
            <person name="Kohler A."/>
            <person name="Barry K."/>
            <person name="LaButti K."/>
            <person name="Morin E."/>
            <person name="Salamov A."/>
            <person name="Lipzen A."/>
            <person name="Mereny Z."/>
            <person name="Hegedus B."/>
            <person name="Baldrian P."/>
            <person name="Stursova M."/>
            <person name="Weitz H."/>
            <person name="Taylor A."/>
            <person name="Grigoriev I.V."/>
            <person name="Nagy L.G."/>
            <person name="Martin F."/>
            <person name="Kauserud H."/>
        </authorList>
    </citation>
    <scope>NUCLEOTIDE SEQUENCE</scope>
    <source>
        <strain evidence="1">CBHHK067</strain>
    </source>
</reference>
<dbReference type="AlphaFoldDB" id="A0AAD7H2H8"/>
<evidence type="ECO:0000313" key="2">
    <source>
        <dbReference type="Proteomes" id="UP001221757"/>
    </source>
</evidence>
<sequence length="166" mass="17932">MSTDSLNGLDSVNSVNSVPSDHYISTFQRAAAVDPAVQDAYVQINAAFSAPGKLREAPLIPLALATAKDLVLLLRGESRGVSKGYKDPKFDPFVKHRLKSMHIFLNQYTDPQSKTYGHLGASAQTAVGLAFDASYISAPITETVANPVGPSYCTNYAYFGWTLSER</sequence>
<protein>
    <submittedName>
        <fullName evidence="1">Uncharacterized protein</fullName>
    </submittedName>
</protein>
<accession>A0AAD7H2H8</accession>
<gene>
    <name evidence="1" type="ORF">B0H17DRAFT_1123799</name>
</gene>
<evidence type="ECO:0000313" key="1">
    <source>
        <dbReference type="EMBL" id="KAJ7710682.1"/>
    </source>
</evidence>
<proteinExistence type="predicted"/>
<keyword evidence="2" id="KW-1185">Reference proteome</keyword>
<comment type="caution">
    <text evidence="1">The sequence shown here is derived from an EMBL/GenBank/DDBJ whole genome shotgun (WGS) entry which is preliminary data.</text>
</comment>
<dbReference type="Proteomes" id="UP001221757">
    <property type="component" value="Unassembled WGS sequence"/>
</dbReference>
<organism evidence="1 2">
    <name type="scientific">Mycena rosella</name>
    <name type="common">Pink bonnet</name>
    <name type="synonym">Agaricus rosellus</name>
    <dbReference type="NCBI Taxonomy" id="1033263"/>
    <lineage>
        <taxon>Eukaryota</taxon>
        <taxon>Fungi</taxon>
        <taxon>Dikarya</taxon>
        <taxon>Basidiomycota</taxon>
        <taxon>Agaricomycotina</taxon>
        <taxon>Agaricomycetes</taxon>
        <taxon>Agaricomycetidae</taxon>
        <taxon>Agaricales</taxon>
        <taxon>Marasmiineae</taxon>
        <taxon>Mycenaceae</taxon>
        <taxon>Mycena</taxon>
    </lineage>
</organism>
<dbReference type="EMBL" id="JARKIE010000001">
    <property type="protein sequence ID" value="KAJ7710682.1"/>
    <property type="molecule type" value="Genomic_DNA"/>
</dbReference>